<evidence type="ECO:0000313" key="2">
    <source>
        <dbReference type="Proteomes" id="UP001157502"/>
    </source>
</evidence>
<gene>
    <name evidence="1" type="ORF">DPEC_G00235550</name>
</gene>
<keyword evidence="2" id="KW-1185">Reference proteome</keyword>
<evidence type="ECO:0000313" key="1">
    <source>
        <dbReference type="EMBL" id="KAJ7996289.1"/>
    </source>
</evidence>
<proteinExistence type="predicted"/>
<reference evidence="1" key="1">
    <citation type="submission" date="2021-05" db="EMBL/GenBank/DDBJ databases">
        <authorList>
            <person name="Pan Q."/>
            <person name="Jouanno E."/>
            <person name="Zahm M."/>
            <person name="Klopp C."/>
            <person name="Cabau C."/>
            <person name="Louis A."/>
            <person name="Berthelot C."/>
            <person name="Parey E."/>
            <person name="Roest Crollius H."/>
            <person name="Montfort J."/>
            <person name="Robinson-Rechavi M."/>
            <person name="Bouchez O."/>
            <person name="Lampietro C."/>
            <person name="Lopez Roques C."/>
            <person name="Donnadieu C."/>
            <person name="Postlethwait J."/>
            <person name="Bobe J."/>
            <person name="Dillon D."/>
            <person name="Chandos A."/>
            <person name="von Hippel F."/>
            <person name="Guiguen Y."/>
        </authorList>
    </citation>
    <scope>NUCLEOTIDE SEQUENCE</scope>
    <source>
        <strain evidence="1">YG-Jan2019</strain>
    </source>
</reference>
<dbReference type="EMBL" id="CM055747">
    <property type="protein sequence ID" value="KAJ7996289.1"/>
    <property type="molecule type" value="Genomic_DNA"/>
</dbReference>
<dbReference type="Proteomes" id="UP001157502">
    <property type="component" value="Chromosome 20"/>
</dbReference>
<accession>A0ACC2FXY5</accession>
<name>A0ACC2FXY5_DALPE</name>
<sequence length="164" mass="17738">MRQTSWCSDPHTACINGDCGQPWAASQHNRRILRLEFLVLLADTVRWRVHELQKNSGAPFRPVSPNGTDDHRCPRPSSLSASEVSSGETGSVGAGAFGLGEEASAGQERERISAARCLRSGDKIPGFSHCDRPAHPPKHHPSVVQRDAHAALAPGRTVDHVDLI</sequence>
<organism evidence="1 2">
    <name type="scientific">Dallia pectoralis</name>
    <name type="common">Alaska blackfish</name>
    <dbReference type="NCBI Taxonomy" id="75939"/>
    <lineage>
        <taxon>Eukaryota</taxon>
        <taxon>Metazoa</taxon>
        <taxon>Chordata</taxon>
        <taxon>Craniata</taxon>
        <taxon>Vertebrata</taxon>
        <taxon>Euteleostomi</taxon>
        <taxon>Actinopterygii</taxon>
        <taxon>Neopterygii</taxon>
        <taxon>Teleostei</taxon>
        <taxon>Protacanthopterygii</taxon>
        <taxon>Esociformes</taxon>
        <taxon>Umbridae</taxon>
        <taxon>Dallia</taxon>
    </lineage>
</organism>
<protein>
    <submittedName>
        <fullName evidence="1">Uncharacterized protein</fullName>
    </submittedName>
</protein>
<comment type="caution">
    <text evidence="1">The sequence shown here is derived from an EMBL/GenBank/DDBJ whole genome shotgun (WGS) entry which is preliminary data.</text>
</comment>